<organism evidence="1 2">
    <name type="scientific">Acinetobacter colistiniresistens</name>
    <dbReference type="NCBI Taxonomy" id="280145"/>
    <lineage>
        <taxon>Bacteria</taxon>
        <taxon>Pseudomonadati</taxon>
        <taxon>Pseudomonadota</taxon>
        <taxon>Gammaproteobacteria</taxon>
        <taxon>Moraxellales</taxon>
        <taxon>Moraxellaceae</taxon>
        <taxon>Acinetobacter</taxon>
    </lineage>
</organism>
<dbReference type="EMBL" id="APRZ01000017">
    <property type="protein sequence ID" value="ENX33950.1"/>
    <property type="molecule type" value="Genomic_DNA"/>
</dbReference>
<evidence type="ECO:0000313" key="1">
    <source>
        <dbReference type="EMBL" id="ENX33950.1"/>
    </source>
</evidence>
<sequence>MNLTIKTGNDFALLFIVRDADTREPLTLTDNMLFTAKIADASGKEIAVCDVTICDQTAIKGGVLLEVDKSITADWKVGKARTDVRLEIDGTVKNSNTISFTIEKSIS</sequence>
<evidence type="ECO:0000313" key="2">
    <source>
        <dbReference type="Proteomes" id="UP000013009"/>
    </source>
</evidence>
<evidence type="ECO:0008006" key="3">
    <source>
        <dbReference type="Google" id="ProtNLM"/>
    </source>
</evidence>
<keyword evidence="2" id="KW-1185">Reference proteome</keyword>
<protein>
    <recommendedName>
        <fullName evidence="3">BppU N-terminal domain-containing protein</fullName>
    </recommendedName>
</protein>
<proteinExistence type="predicted"/>
<comment type="caution">
    <text evidence="1">The sequence shown here is derived from an EMBL/GenBank/DDBJ whole genome shotgun (WGS) entry which is preliminary data.</text>
</comment>
<accession>N9R5R0</accession>
<name>N9R5R0_9GAMM</name>
<reference evidence="1 2" key="1">
    <citation type="submission" date="2013-02" db="EMBL/GenBank/DDBJ databases">
        <title>The Genome Sequence of Acinetobacter sp. NIPH 1859.</title>
        <authorList>
            <consortium name="The Broad Institute Genome Sequencing Platform"/>
            <consortium name="The Broad Institute Genome Sequencing Center for Infectious Disease"/>
            <person name="Cerqueira G."/>
            <person name="Feldgarden M."/>
            <person name="Courvalin P."/>
            <person name="Perichon B."/>
            <person name="Grillot-Courvalin C."/>
            <person name="Clermont D."/>
            <person name="Rocha E."/>
            <person name="Yoon E.-J."/>
            <person name="Nemec A."/>
            <person name="Walker B."/>
            <person name="Young S.K."/>
            <person name="Zeng Q."/>
            <person name="Gargeya S."/>
            <person name="Fitzgerald M."/>
            <person name="Haas B."/>
            <person name="Abouelleil A."/>
            <person name="Alvarado L."/>
            <person name="Arachchi H.M."/>
            <person name="Berlin A.M."/>
            <person name="Chapman S.B."/>
            <person name="Dewar J."/>
            <person name="Goldberg J."/>
            <person name="Griggs A."/>
            <person name="Gujja S."/>
            <person name="Hansen M."/>
            <person name="Howarth C."/>
            <person name="Imamovic A."/>
            <person name="Larimer J."/>
            <person name="McCowan C."/>
            <person name="Murphy C."/>
            <person name="Neiman D."/>
            <person name="Pearson M."/>
            <person name="Priest M."/>
            <person name="Roberts A."/>
            <person name="Saif S."/>
            <person name="Shea T."/>
            <person name="Sisk P."/>
            <person name="Sykes S."/>
            <person name="Wortman J."/>
            <person name="Nusbaum C."/>
            <person name="Birren B."/>
        </authorList>
    </citation>
    <scope>NUCLEOTIDE SEQUENCE [LARGE SCALE GENOMIC DNA]</scope>
    <source>
        <strain evidence="1 2">NIPH 1859</strain>
    </source>
</reference>
<dbReference type="RefSeq" id="WP_005274934.1">
    <property type="nucleotide sequence ID" value="NZ_KB850195.1"/>
</dbReference>
<dbReference type="HOGENOM" id="CLU_173784_0_0_6"/>
<gene>
    <name evidence="1" type="ORF">F889_02614</name>
</gene>
<dbReference type="Proteomes" id="UP000013009">
    <property type="component" value="Unassembled WGS sequence"/>
</dbReference>
<dbReference type="PATRIC" id="fig|1217695.3.peg.2544"/>
<dbReference type="AlphaFoldDB" id="N9R5R0"/>